<evidence type="ECO:0000313" key="2">
    <source>
        <dbReference type="Proteomes" id="UP000198287"/>
    </source>
</evidence>
<protein>
    <submittedName>
        <fullName evidence="1">Uncharacterized protein</fullName>
    </submittedName>
</protein>
<dbReference type="EMBL" id="LNIX01000048">
    <property type="protein sequence ID" value="OXA38087.1"/>
    <property type="molecule type" value="Genomic_DNA"/>
</dbReference>
<comment type="caution">
    <text evidence="1">The sequence shown here is derived from an EMBL/GenBank/DDBJ whole genome shotgun (WGS) entry which is preliminary data.</text>
</comment>
<reference evidence="1 2" key="1">
    <citation type="submission" date="2015-12" db="EMBL/GenBank/DDBJ databases">
        <title>The genome of Folsomia candida.</title>
        <authorList>
            <person name="Faddeeva A."/>
            <person name="Derks M.F."/>
            <person name="Anvar Y."/>
            <person name="Smit S."/>
            <person name="Van Straalen N."/>
            <person name="Roelofs D."/>
        </authorList>
    </citation>
    <scope>NUCLEOTIDE SEQUENCE [LARGE SCALE GENOMIC DNA]</scope>
    <source>
        <strain evidence="1 2">VU population</strain>
        <tissue evidence="1">Whole body</tissue>
    </source>
</reference>
<name>A0A226D030_FOLCA</name>
<evidence type="ECO:0000313" key="1">
    <source>
        <dbReference type="EMBL" id="OXA38087.1"/>
    </source>
</evidence>
<dbReference type="Proteomes" id="UP000198287">
    <property type="component" value="Unassembled WGS sequence"/>
</dbReference>
<proteinExistence type="predicted"/>
<gene>
    <name evidence="1" type="ORF">Fcan01_27130</name>
</gene>
<organism evidence="1 2">
    <name type="scientific">Folsomia candida</name>
    <name type="common">Springtail</name>
    <dbReference type="NCBI Taxonomy" id="158441"/>
    <lineage>
        <taxon>Eukaryota</taxon>
        <taxon>Metazoa</taxon>
        <taxon>Ecdysozoa</taxon>
        <taxon>Arthropoda</taxon>
        <taxon>Hexapoda</taxon>
        <taxon>Collembola</taxon>
        <taxon>Entomobryomorpha</taxon>
        <taxon>Isotomoidea</taxon>
        <taxon>Isotomidae</taxon>
        <taxon>Proisotominae</taxon>
        <taxon>Folsomia</taxon>
    </lineage>
</organism>
<sequence>MWKQATSKLKKLFHLDEGQNSPRKAGLANCSKMPMAQSPVTRPPNLSTFPLSSPFGRTLTEDNSDGVVLLTAYDDDQVGRVFLLAYQSEEFIDFLDALTDNGNLNCVKVIPPVGTVVVARIGIDGDERDDVPFLRKIGGIHNKPWRGIITQKEGGSLDKDSNKAWITITDLGISQYVDMSDIFLPSEEISSIPLDKFGCWVHINNVDITNENRMFYRSTYRNLMDSLLYSELHVVKVNEDSTGIMKLDLKCANEANPATLIVQLQHWEYERVEKKVTIKNSKSIVEAIHGRGTRVKFFDIMQPLCLSIGKIYKGTVTTSEKSSKIFLFRVLEDEEISDNIRIWNLHVFKYCDLISHCSSWYPVVDEVFLMQRGTKSQTNSNNEDKNCRWRRVMRNLTHIWDLDDAKFFVTLDEVSSSCIMRPAPKDLLNLPMGHARILIPGYKFKSDAINENFVRKSFPLRVVSYDLDNLAHIVEVDDNVLEWAKKTWLEAA</sequence>
<keyword evidence="2" id="KW-1185">Reference proteome</keyword>
<accession>A0A226D030</accession>
<dbReference type="AlphaFoldDB" id="A0A226D030"/>